<proteinExistence type="predicted"/>
<dbReference type="EMBL" id="UINC01137304">
    <property type="protein sequence ID" value="SVD22564.1"/>
    <property type="molecule type" value="Genomic_DNA"/>
</dbReference>
<name>A0A382TKC5_9ZZZZ</name>
<accession>A0A382TKC5</accession>
<reference evidence="1" key="1">
    <citation type="submission" date="2018-05" db="EMBL/GenBank/DDBJ databases">
        <authorList>
            <person name="Lanie J.A."/>
            <person name="Ng W.-L."/>
            <person name="Kazmierczak K.M."/>
            <person name="Andrzejewski T.M."/>
            <person name="Davidsen T.M."/>
            <person name="Wayne K.J."/>
            <person name="Tettelin H."/>
            <person name="Glass J.I."/>
            <person name="Rusch D."/>
            <person name="Podicherti R."/>
            <person name="Tsui H.-C.T."/>
            <person name="Winkler M.E."/>
        </authorList>
    </citation>
    <scope>NUCLEOTIDE SEQUENCE</scope>
</reference>
<protein>
    <submittedName>
        <fullName evidence="1">Uncharacterized protein</fullName>
    </submittedName>
</protein>
<dbReference type="AlphaFoldDB" id="A0A382TKC5"/>
<sequence length="42" mass="4796">MVKNLSNIQTQVFKILLTVAQTNYPINKEDSEGTYKTILIPQ</sequence>
<gene>
    <name evidence="1" type="ORF">METZ01_LOCUS375418</name>
</gene>
<organism evidence="1">
    <name type="scientific">marine metagenome</name>
    <dbReference type="NCBI Taxonomy" id="408172"/>
    <lineage>
        <taxon>unclassified sequences</taxon>
        <taxon>metagenomes</taxon>
        <taxon>ecological metagenomes</taxon>
    </lineage>
</organism>
<evidence type="ECO:0000313" key="1">
    <source>
        <dbReference type="EMBL" id="SVD22564.1"/>
    </source>
</evidence>